<gene>
    <name evidence="2" type="ordered locus">FraEuI1c_0883</name>
</gene>
<accession>E3IWB9</accession>
<dbReference type="STRING" id="298654.FraEuI1c_0883"/>
<protein>
    <submittedName>
        <fullName evidence="2">Uncharacterized protein</fullName>
    </submittedName>
</protein>
<evidence type="ECO:0000313" key="2">
    <source>
        <dbReference type="EMBL" id="ADP78961.1"/>
    </source>
</evidence>
<dbReference type="HOGENOM" id="CLU_1439175_0_0_11"/>
<feature type="region of interest" description="Disordered" evidence="1">
    <location>
        <begin position="1"/>
        <end position="35"/>
    </location>
</feature>
<reference evidence="2 3" key="1">
    <citation type="submission" date="2010-10" db="EMBL/GenBank/DDBJ databases">
        <title>Complete sequence of Frankia sp. EuI1c.</title>
        <authorList>
            <consortium name="US DOE Joint Genome Institute"/>
            <person name="Lucas S."/>
            <person name="Copeland A."/>
            <person name="Lapidus A."/>
            <person name="Cheng J.-F."/>
            <person name="Bruce D."/>
            <person name="Goodwin L."/>
            <person name="Pitluck S."/>
            <person name="Chertkov O."/>
            <person name="Detter J.C."/>
            <person name="Han C."/>
            <person name="Tapia R."/>
            <person name="Land M."/>
            <person name="Hauser L."/>
            <person name="Jeffries C."/>
            <person name="Kyrpides N."/>
            <person name="Ivanova N."/>
            <person name="Mikhailova N."/>
            <person name="Beauchemin N."/>
            <person name="Sen A."/>
            <person name="Sur S.A."/>
            <person name="Gtari M."/>
            <person name="Wall L."/>
            <person name="Tisa L."/>
            <person name="Woyke T."/>
        </authorList>
    </citation>
    <scope>NUCLEOTIDE SEQUENCE [LARGE SCALE GENOMIC DNA]</scope>
    <source>
        <strain evidence="3">DSM 45817 / CECT 9037 / EuI1c</strain>
    </source>
</reference>
<organism evidence="2 3">
    <name type="scientific">Pseudofrankia inefficax (strain DSM 45817 / CECT 9037 / DDB 130130 / EuI1c)</name>
    <name type="common">Frankia inefficax</name>
    <dbReference type="NCBI Taxonomy" id="298654"/>
    <lineage>
        <taxon>Bacteria</taxon>
        <taxon>Bacillati</taxon>
        <taxon>Actinomycetota</taxon>
        <taxon>Actinomycetes</taxon>
        <taxon>Frankiales</taxon>
        <taxon>Frankiaceae</taxon>
        <taxon>Pseudofrankia</taxon>
    </lineage>
</organism>
<evidence type="ECO:0000256" key="1">
    <source>
        <dbReference type="SAM" id="MobiDB-lite"/>
    </source>
</evidence>
<dbReference type="InParanoid" id="E3IWB9"/>
<proteinExistence type="predicted"/>
<sequence>MASSPAPRRPASRDGGTRTASRPPSTARLRGDDGGAGGVARVPWLRLPVGTGRLLIRRWPGHTGDDGQDPVADLISDAAGVTFRPVRPAEAARAAIALARLDHVRHVVICPVNGAPGQMALALAVGDLLTPPSQRGLPATVTCGTQPPLDGGLITVEHDVVLTAPGGRSDRVVWQIFVTHPGCSGGVL</sequence>
<evidence type="ECO:0000313" key="3">
    <source>
        <dbReference type="Proteomes" id="UP000002484"/>
    </source>
</evidence>
<dbReference type="Proteomes" id="UP000002484">
    <property type="component" value="Chromosome"/>
</dbReference>
<name>E3IWB9_PSEI1</name>
<keyword evidence="3" id="KW-1185">Reference proteome</keyword>
<dbReference type="KEGG" id="fri:FraEuI1c_0883"/>
<dbReference type="EMBL" id="CP002299">
    <property type="protein sequence ID" value="ADP78961.1"/>
    <property type="molecule type" value="Genomic_DNA"/>
</dbReference>
<dbReference type="AlphaFoldDB" id="E3IWB9"/>